<sequence>MSRPATAPPATAPPTASASTASSPPFRSAWSTLLPRSRPHPTRPRDRGGCRGRRAPSSSACTAHRRRRGPGRPRPTRGCSSGGGCCTRQCSRRSVR</sequence>
<feature type="compositionally biased region" description="Basic residues" evidence="1">
    <location>
        <begin position="63"/>
        <end position="75"/>
    </location>
</feature>
<evidence type="ECO:0000313" key="3">
    <source>
        <dbReference type="Proteomes" id="UP000218209"/>
    </source>
</evidence>
<keyword evidence="3" id="KW-1185">Reference proteome</keyword>
<accession>A0A1X6P4K3</accession>
<reference evidence="2 3" key="1">
    <citation type="submission" date="2017-03" db="EMBL/GenBank/DDBJ databases">
        <title>WGS assembly of Porphyra umbilicalis.</title>
        <authorList>
            <person name="Brawley S.H."/>
            <person name="Blouin N.A."/>
            <person name="Ficko-Blean E."/>
            <person name="Wheeler G.L."/>
            <person name="Lohr M."/>
            <person name="Goodson H.V."/>
            <person name="Jenkins J.W."/>
            <person name="Blaby-Haas C.E."/>
            <person name="Helliwell K.E."/>
            <person name="Chan C."/>
            <person name="Marriage T."/>
            <person name="Bhattacharya D."/>
            <person name="Klein A.S."/>
            <person name="Badis Y."/>
            <person name="Brodie J."/>
            <person name="Cao Y."/>
            <person name="Collen J."/>
            <person name="Dittami S.M."/>
            <person name="Gachon C.M."/>
            <person name="Green B.R."/>
            <person name="Karpowicz S."/>
            <person name="Kim J.W."/>
            <person name="Kudahl U."/>
            <person name="Lin S."/>
            <person name="Michel G."/>
            <person name="Mittag M."/>
            <person name="Olson B.J."/>
            <person name="Pangilinan J."/>
            <person name="Peng Y."/>
            <person name="Qiu H."/>
            <person name="Shu S."/>
            <person name="Singer J.T."/>
            <person name="Smith A.G."/>
            <person name="Sprecher B.N."/>
            <person name="Wagner V."/>
            <person name="Wang W."/>
            <person name="Wang Z.-Y."/>
            <person name="Yan J."/>
            <person name="Yarish C."/>
            <person name="Zoeuner-Riek S."/>
            <person name="Zhuang Y."/>
            <person name="Zou Y."/>
            <person name="Lindquist E.A."/>
            <person name="Grimwood J."/>
            <person name="Barry K."/>
            <person name="Rokhsar D.S."/>
            <person name="Schmutz J."/>
            <person name="Stiller J.W."/>
            <person name="Grossman A.R."/>
            <person name="Prochnik S.E."/>
        </authorList>
    </citation>
    <scope>NUCLEOTIDE SEQUENCE [LARGE SCALE GENOMIC DNA]</scope>
    <source>
        <strain evidence="2">4086291</strain>
    </source>
</reference>
<feature type="compositionally biased region" description="Low complexity" evidence="1">
    <location>
        <begin position="13"/>
        <end position="25"/>
    </location>
</feature>
<evidence type="ECO:0000313" key="2">
    <source>
        <dbReference type="EMBL" id="OSX75573.1"/>
    </source>
</evidence>
<feature type="compositionally biased region" description="Pro residues" evidence="1">
    <location>
        <begin position="1"/>
        <end position="12"/>
    </location>
</feature>
<gene>
    <name evidence="2" type="ORF">BU14_0231s0026</name>
</gene>
<dbReference type="EMBL" id="KV918899">
    <property type="protein sequence ID" value="OSX75573.1"/>
    <property type="molecule type" value="Genomic_DNA"/>
</dbReference>
<dbReference type="Proteomes" id="UP000218209">
    <property type="component" value="Unassembled WGS sequence"/>
</dbReference>
<organism evidence="2 3">
    <name type="scientific">Porphyra umbilicalis</name>
    <name type="common">Purple laver</name>
    <name type="synonym">Red alga</name>
    <dbReference type="NCBI Taxonomy" id="2786"/>
    <lineage>
        <taxon>Eukaryota</taxon>
        <taxon>Rhodophyta</taxon>
        <taxon>Bangiophyceae</taxon>
        <taxon>Bangiales</taxon>
        <taxon>Bangiaceae</taxon>
        <taxon>Porphyra</taxon>
    </lineage>
</organism>
<proteinExistence type="predicted"/>
<dbReference type="AlphaFoldDB" id="A0A1X6P4K3"/>
<evidence type="ECO:0000256" key="1">
    <source>
        <dbReference type="SAM" id="MobiDB-lite"/>
    </source>
</evidence>
<protein>
    <submittedName>
        <fullName evidence="2">Uncharacterized protein</fullName>
    </submittedName>
</protein>
<name>A0A1X6P4K3_PORUM</name>
<feature type="region of interest" description="Disordered" evidence="1">
    <location>
        <begin position="1"/>
        <end position="96"/>
    </location>
</feature>